<feature type="coiled-coil region" evidence="4">
    <location>
        <begin position="688"/>
        <end position="715"/>
    </location>
</feature>
<dbReference type="OrthoDB" id="74178at2759"/>
<feature type="compositionally biased region" description="Polar residues" evidence="5">
    <location>
        <begin position="194"/>
        <end position="208"/>
    </location>
</feature>
<feature type="coiled-coil region" evidence="4">
    <location>
        <begin position="911"/>
        <end position="952"/>
    </location>
</feature>
<dbReference type="GO" id="GO:0005794">
    <property type="term" value="C:Golgi apparatus"/>
    <property type="evidence" value="ECO:0007669"/>
    <property type="project" value="UniProtKB-SubCell"/>
</dbReference>
<keyword evidence="2" id="KW-0333">Golgi apparatus</keyword>
<feature type="coiled-coil region" evidence="4">
    <location>
        <begin position="385"/>
        <end position="470"/>
    </location>
</feature>
<protein>
    <submittedName>
        <fullName evidence="7">Golgin candidate 5</fullName>
    </submittedName>
</protein>
<evidence type="ECO:0000313" key="8">
    <source>
        <dbReference type="Proteomes" id="UP000516437"/>
    </source>
</evidence>
<dbReference type="Proteomes" id="UP000516437">
    <property type="component" value="Chromosome 3"/>
</dbReference>
<feature type="coiled-coil region" evidence="4">
    <location>
        <begin position="585"/>
        <end position="658"/>
    </location>
</feature>
<keyword evidence="8" id="KW-1185">Reference proteome</keyword>
<evidence type="ECO:0000313" key="7">
    <source>
        <dbReference type="EMBL" id="KAB1218548.1"/>
    </source>
</evidence>
<dbReference type="Pfam" id="PF12329">
    <property type="entry name" value="TMF_DNA_bd"/>
    <property type="match status" value="1"/>
</dbReference>
<dbReference type="InterPro" id="IPR022091">
    <property type="entry name" value="TMF_TATA-bd"/>
</dbReference>
<gene>
    <name evidence="7" type="ORF">CJ030_MR3G026428</name>
</gene>
<evidence type="ECO:0000256" key="5">
    <source>
        <dbReference type="SAM" id="MobiDB-lite"/>
    </source>
</evidence>
<feature type="coiled-coil region" evidence="4">
    <location>
        <begin position="495"/>
        <end position="536"/>
    </location>
</feature>
<organism evidence="7 8">
    <name type="scientific">Morella rubra</name>
    <name type="common">Chinese bayberry</name>
    <dbReference type="NCBI Taxonomy" id="262757"/>
    <lineage>
        <taxon>Eukaryota</taxon>
        <taxon>Viridiplantae</taxon>
        <taxon>Streptophyta</taxon>
        <taxon>Embryophyta</taxon>
        <taxon>Tracheophyta</taxon>
        <taxon>Spermatophyta</taxon>
        <taxon>Magnoliopsida</taxon>
        <taxon>eudicotyledons</taxon>
        <taxon>Gunneridae</taxon>
        <taxon>Pentapetalae</taxon>
        <taxon>rosids</taxon>
        <taxon>fabids</taxon>
        <taxon>Fagales</taxon>
        <taxon>Myricaceae</taxon>
        <taxon>Morella</taxon>
    </lineage>
</organism>
<evidence type="ECO:0000256" key="3">
    <source>
        <dbReference type="ARBA" id="ARBA00023054"/>
    </source>
</evidence>
<evidence type="ECO:0000259" key="6">
    <source>
        <dbReference type="Pfam" id="PF12325"/>
    </source>
</evidence>
<dbReference type="PANTHER" id="PTHR47347:SF2">
    <property type="entry name" value="GOLGIN CANDIDATE 5"/>
    <property type="match status" value="1"/>
</dbReference>
<comment type="caution">
    <text evidence="7">The sequence shown here is derived from an EMBL/GenBank/DDBJ whole genome shotgun (WGS) entry which is preliminary data.</text>
</comment>
<evidence type="ECO:0000256" key="2">
    <source>
        <dbReference type="ARBA" id="ARBA00023034"/>
    </source>
</evidence>
<dbReference type="PANTHER" id="PTHR47347">
    <property type="entry name" value="GOLGIN CANDIDATE 5"/>
    <property type="match status" value="1"/>
</dbReference>
<dbReference type="InterPro" id="IPR022092">
    <property type="entry name" value="TMF_DNA-bd"/>
</dbReference>
<dbReference type="AlphaFoldDB" id="A0A6A1W485"/>
<dbReference type="EMBL" id="RXIC02000021">
    <property type="protein sequence ID" value="KAB1218548.1"/>
    <property type="molecule type" value="Genomic_DNA"/>
</dbReference>
<proteinExistence type="predicted"/>
<reference evidence="7 8" key="1">
    <citation type="journal article" date="2019" name="Plant Biotechnol. J.">
        <title>The red bayberry genome and genetic basis of sex determination.</title>
        <authorList>
            <person name="Jia H.M."/>
            <person name="Jia H.J."/>
            <person name="Cai Q.L."/>
            <person name="Wang Y."/>
            <person name="Zhao H.B."/>
            <person name="Yang W.F."/>
            <person name="Wang G.Y."/>
            <person name="Li Y.H."/>
            <person name="Zhan D.L."/>
            <person name="Shen Y.T."/>
            <person name="Niu Q.F."/>
            <person name="Chang L."/>
            <person name="Qiu J."/>
            <person name="Zhao L."/>
            <person name="Xie H.B."/>
            <person name="Fu W.Y."/>
            <person name="Jin J."/>
            <person name="Li X.W."/>
            <person name="Jiao Y."/>
            <person name="Zhou C.C."/>
            <person name="Tu T."/>
            <person name="Chai C.Y."/>
            <person name="Gao J.L."/>
            <person name="Fan L.J."/>
            <person name="van de Weg E."/>
            <person name="Wang J.Y."/>
            <person name="Gao Z.S."/>
        </authorList>
    </citation>
    <scope>NUCLEOTIDE SEQUENCE [LARGE SCALE GENOMIC DNA]</scope>
    <source>
        <tissue evidence="7">Leaves</tissue>
    </source>
</reference>
<keyword evidence="3 4" id="KW-0175">Coiled coil</keyword>
<sequence>MAWFGGRVSLGNFPDLAGAVNKLQESVKNIEKNFDTALGLEEKSGKSESSNEASVSFWYVELRIASGLWASATDTKALFDPVMALMGHKSEEGTDESSENPESSQHPPAVENLSEKPRSSHHKSKEEEKEGTELKTDGSLYSAAEQATAEEENGVHKVDKDAEHREIAEETNAGISDPELGEFGSTGVPVIQPEPNSQDVETSESVGSVQEKENSEVGPSENSALMQVKSGAMEEDQVESSTILPHESYNGVDKSENMDKQETQVDSMDRKRSQAKETAETISPVEAEASSDSHAGGVTEPSGLHSVSTEETDGPDESSINPLTGALPSDDALAMVSELVSHENDIIVKSVEMDKQAPDNESEIKAQWLSSGSHVSDSTDTMLELEKVTREMKMMETALQGAARQAQAKADEIAKLMNENEQLKAVIEDLKRKSNDAEIESLREEYHQRVATIERKVYALTKERDTLRREQSKKSDAAVLLKEKDEIISQVMAEGEELSKKQAAQESQIRKLRAQIRELEEEKKGLITKLQVEENKVESIKKDKTSTEQLLQETIEKHQTELAAQKEYYTNALSAAKEAEALAEARANNEARTELESRLREAEERETMLVQALEELRQTLSRKEQQEVFREDMHRRDIEDLQKRYQASERRCEELITQVPESTRPLLRQIEAMQETTARRAEAWAAVERSLNSRLQEAEGKAAAAEERERSVNERLSQTLSQINVLEAQILAYTCEILQISCLRTEQMQLSRSLEKERQRAAENRQEYLAAKEEADTQEGRANQLEEEIKEQRRKHKQELQDALMHRELLQQVEIEKEKAARLELEKTARIHSVAASDQTRITRHNSAFENGNLTRKLSSASSLGSMEESYFLQASLDSSDSFFERRNAGEPTMSPYYMKSMTPSSFEAALRQKEGELASYMSRLASLESIRDSLAEELVKMTAQCEKLRAEASMLPGIKAELESLRRRHSAALELMGERDEEVRVS</sequence>
<feature type="region of interest" description="Disordered" evidence="5">
    <location>
        <begin position="170"/>
        <end position="326"/>
    </location>
</feature>
<feature type="coiled-coil region" evidence="4">
    <location>
        <begin position="751"/>
        <end position="826"/>
    </location>
</feature>
<feature type="domain" description="TATA element modulatory factor 1 TATA binding" evidence="6">
    <location>
        <begin position="900"/>
        <end position="984"/>
    </location>
</feature>
<evidence type="ECO:0000256" key="4">
    <source>
        <dbReference type="SAM" id="Coils"/>
    </source>
</evidence>
<dbReference type="Pfam" id="PF12325">
    <property type="entry name" value="TMF_TATA_bd"/>
    <property type="match status" value="1"/>
</dbReference>
<feature type="region of interest" description="Disordered" evidence="5">
    <location>
        <begin position="90"/>
        <end position="139"/>
    </location>
</feature>
<comment type="subcellular location">
    <subcellularLocation>
        <location evidence="1">Golgi apparatus</location>
    </subcellularLocation>
</comment>
<feature type="compositionally biased region" description="Basic and acidic residues" evidence="5">
    <location>
        <begin position="113"/>
        <end position="136"/>
    </location>
</feature>
<accession>A0A6A1W485</accession>
<name>A0A6A1W485_9ROSI</name>
<feature type="compositionally biased region" description="Basic and acidic residues" evidence="5">
    <location>
        <begin position="253"/>
        <end position="279"/>
    </location>
</feature>
<evidence type="ECO:0000256" key="1">
    <source>
        <dbReference type="ARBA" id="ARBA00004555"/>
    </source>
</evidence>